<gene>
    <name evidence="1" type="ORF">EDC44_1372</name>
</gene>
<keyword evidence="2" id="KW-1185">Reference proteome</keyword>
<organism evidence="1 2">
    <name type="scientific">Cricetibacter osteomyelitidis</name>
    <dbReference type="NCBI Taxonomy" id="1521931"/>
    <lineage>
        <taxon>Bacteria</taxon>
        <taxon>Pseudomonadati</taxon>
        <taxon>Pseudomonadota</taxon>
        <taxon>Gammaproteobacteria</taxon>
        <taxon>Pasteurellales</taxon>
        <taxon>Pasteurellaceae</taxon>
        <taxon>Cricetibacter</taxon>
    </lineage>
</organism>
<dbReference type="RefSeq" id="WP_243647946.1">
    <property type="nucleotide sequence ID" value="NZ_SLYB01000037.1"/>
</dbReference>
<dbReference type="Proteomes" id="UP000295763">
    <property type="component" value="Unassembled WGS sequence"/>
</dbReference>
<evidence type="ECO:0000313" key="1">
    <source>
        <dbReference type="EMBL" id="TCP91166.1"/>
    </source>
</evidence>
<dbReference type="AlphaFoldDB" id="A0A4R2SS57"/>
<proteinExistence type="predicted"/>
<sequence length="132" mass="15566">MNKEIADYLFISRGFEKELYEYDIQSGLQVTEISKGYYRISCAEFRYSPPTVSNLIINVYQWGSSQGKVITKFYYAPAAKEVTFYLNENRINADDVRLVVRFTDKTGENFKGYYETKQFKQRTSELLEKIKQ</sequence>
<dbReference type="EMBL" id="SLYB01000037">
    <property type="protein sequence ID" value="TCP91166.1"/>
    <property type="molecule type" value="Genomic_DNA"/>
</dbReference>
<name>A0A4R2SS57_9PAST</name>
<protein>
    <submittedName>
        <fullName evidence="1">Uncharacterized protein</fullName>
    </submittedName>
</protein>
<reference evidence="1 2" key="1">
    <citation type="submission" date="2019-03" db="EMBL/GenBank/DDBJ databases">
        <title>Genomic Encyclopedia of Type Strains, Phase IV (KMG-IV): sequencing the most valuable type-strain genomes for metagenomic binning, comparative biology and taxonomic classification.</title>
        <authorList>
            <person name="Goeker M."/>
        </authorList>
    </citation>
    <scope>NUCLEOTIDE SEQUENCE [LARGE SCALE GENOMIC DNA]</scope>
    <source>
        <strain evidence="1 2">DSM 28404</strain>
    </source>
</reference>
<comment type="caution">
    <text evidence="1">The sequence shown here is derived from an EMBL/GenBank/DDBJ whole genome shotgun (WGS) entry which is preliminary data.</text>
</comment>
<accession>A0A4R2SS57</accession>
<evidence type="ECO:0000313" key="2">
    <source>
        <dbReference type="Proteomes" id="UP000295763"/>
    </source>
</evidence>